<dbReference type="AlphaFoldDB" id="A0A2S4PWX1"/>
<name>A0A2S4PWX1_9PEZI</name>
<dbReference type="GO" id="GO:0003729">
    <property type="term" value="F:mRNA binding"/>
    <property type="evidence" value="ECO:0007669"/>
    <property type="project" value="TreeGrafter"/>
</dbReference>
<dbReference type="Proteomes" id="UP000237438">
    <property type="component" value="Unassembled WGS sequence"/>
</dbReference>
<protein>
    <recommendedName>
        <fullName evidence="5">Nuclear segregation protein Bfr1</fullName>
    </recommendedName>
</protein>
<dbReference type="EMBL" id="PEDP01000314">
    <property type="protein sequence ID" value="POS86518.1"/>
    <property type="molecule type" value="Genomic_DNA"/>
</dbReference>
<evidence type="ECO:0000256" key="1">
    <source>
        <dbReference type="SAM" id="Coils"/>
    </source>
</evidence>
<reference evidence="3 4" key="1">
    <citation type="submission" date="2017-10" db="EMBL/GenBank/DDBJ databases">
        <title>Development of genomic resources for the powdery mildew, Erysiphe pulchra.</title>
        <authorList>
            <person name="Wadl P.A."/>
            <person name="Mack B.M."/>
            <person name="Moore G."/>
            <person name="Beltz S.B."/>
        </authorList>
    </citation>
    <scope>NUCLEOTIDE SEQUENCE [LARGE SCALE GENOMIC DNA]</scope>
    <source>
        <strain evidence="3">Cflorida</strain>
    </source>
</reference>
<evidence type="ECO:0000256" key="2">
    <source>
        <dbReference type="SAM" id="MobiDB-lite"/>
    </source>
</evidence>
<evidence type="ECO:0000313" key="4">
    <source>
        <dbReference type="Proteomes" id="UP000237438"/>
    </source>
</evidence>
<feature type="coiled-coil region" evidence="1">
    <location>
        <begin position="160"/>
        <end position="283"/>
    </location>
</feature>
<proteinExistence type="predicted"/>
<feature type="compositionally biased region" description="Polar residues" evidence="2">
    <location>
        <begin position="443"/>
        <end position="456"/>
    </location>
</feature>
<dbReference type="GO" id="GO:0008298">
    <property type="term" value="P:intracellular mRNA localization"/>
    <property type="evidence" value="ECO:0007669"/>
    <property type="project" value="TreeGrafter"/>
</dbReference>
<dbReference type="PANTHER" id="PTHR31027:SF2">
    <property type="entry name" value="LEBERCILIN DOMAIN-CONTAINING PROTEIN"/>
    <property type="match status" value="1"/>
</dbReference>
<keyword evidence="4" id="KW-1185">Reference proteome</keyword>
<sequence length="489" mass="55850">MVTATDGKKPLTKPEKPDEEAYKAKLKKAEKELSDSIAKLNIIKSKLESAAPSNDSPLAKRRTELVNQLKEIREKQNTGKSGRNKILDQIKREDAYIKELLSQQKTARSRLNFKSADDLEREINRLHEQVETGRMKIVDEKKALDTISLLYKQRKSFSGFEESQKTIDAKKNLIKQLRDQLDDPESKSLSDKYSKIQAELDAVKAEQDDIFKNINNLRDEKKRLHNEQQAKYLAMKEIKDNYYEQNRAVQKWEYEARQKARERKKAEEERYQQEKKKARAQQILAEASDKAYLEEIRRAHSLLHFLDPSYFSGKPPPLQIASKLHAVPMRQVNTPEIKGIRINKKEEEDYFPGTGGKKGKKAKKMAAKENSMPAKYSCPPAVMEDCAFMGIDPPMSSADIIAVKEKVLAKLDYWKTNQDAETEKNIAKAKKELERIEAEESLGSPSPSPTSEQSMTLNNIDGNLLSIVAENGIINNKILEQGIQDSIET</sequence>
<dbReference type="PANTHER" id="PTHR31027">
    <property type="entry name" value="NUCLEAR SEGREGATION PROTEIN BFR1"/>
    <property type="match status" value="1"/>
</dbReference>
<evidence type="ECO:0008006" key="5">
    <source>
        <dbReference type="Google" id="ProtNLM"/>
    </source>
</evidence>
<accession>A0A2S4PWX1</accession>
<dbReference type="GO" id="GO:0042175">
    <property type="term" value="C:nuclear outer membrane-endoplasmic reticulum membrane network"/>
    <property type="evidence" value="ECO:0007669"/>
    <property type="project" value="TreeGrafter"/>
</dbReference>
<dbReference type="STRING" id="225359.A0A2S4PWX1"/>
<feature type="region of interest" description="Disordered" evidence="2">
    <location>
        <begin position="437"/>
        <end position="456"/>
    </location>
</feature>
<evidence type="ECO:0000313" key="3">
    <source>
        <dbReference type="EMBL" id="POS86518.1"/>
    </source>
</evidence>
<gene>
    <name evidence="3" type="ORF">EPUL_000548</name>
</gene>
<organism evidence="3 4">
    <name type="scientific">Erysiphe pulchra</name>
    <dbReference type="NCBI Taxonomy" id="225359"/>
    <lineage>
        <taxon>Eukaryota</taxon>
        <taxon>Fungi</taxon>
        <taxon>Dikarya</taxon>
        <taxon>Ascomycota</taxon>
        <taxon>Pezizomycotina</taxon>
        <taxon>Leotiomycetes</taxon>
        <taxon>Erysiphales</taxon>
        <taxon>Erysiphaceae</taxon>
        <taxon>Erysiphe</taxon>
    </lineage>
</organism>
<dbReference type="GO" id="GO:0005783">
    <property type="term" value="C:endoplasmic reticulum"/>
    <property type="evidence" value="ECO:0007669"/>
    <property type="project" value="TreeGrafter"/>
</dbReference>
<comment type="caution">
    <text evidence="3">The sequence shown here is derived from an EMBL/GenBank/DDBJ whole genome shotgun (WGS) entry which is preliminary data.</text>
</comment>
<dbReference type="GO" id="GO:1990904">
    <property type="term" value="C:ribonucleoprotein complex"/>
    <property type="evidence" value="ECO:0007669"/>
    <property type="project" value="TreeGrafter"/>
</dbReference>
<dbReference type="InterPro" id="IPR039604">
    <property type="entry name" value="Bfr1"/>
</dbReference>
<feature type="region of interest" description="Disordered" evidence="2">
    <location>
        <begin position="1"/>
        <end position="24"/>
    </location>
</feature>
<keyword evidence="1" id="KW-0175">Coiled coil</keyword>
<dbReference type="OrthoDB" id="2195113at2759"/>